<evidence type="ECO:0000256" key="3">
    <source>
        <dbReference type="ARBA" id="ARBA00022438"/>
    </source>
</evidence>
<evidence type="ECO:0000256" key="12">
    <source>
        <dbReference type="ARBA" id="ARBA00037847"/>
    </source>
</evidence>
<evidence type="ECO:0000259" key="16">
    <source>
        <dbReference type="Pfam" id="PF00326"/>
    </source>
</evidence>
<dbReference type="Gene3D" id="3.40.50.1820">
    <property type="entry name" value="alpha/beta hydrolase"/>
    <property type="match status" value="1"/>
</dbReference>
<dbReference type="InterPro" id="IPR001375">
    <property type="entry name" value="Peptidase_S9_cat"/>
</dbReference>
<organism evidence="18 19">
    <name type="scientific">Oedothorax gibbosus</name>
    <dbReference type="NCBI Taxonomy" id="931172"/>
    <lineage>
        <taxon>Eukaryota</taxon>
        <taxon>Metazoa</taxon>
        <taxon>Ecdysozoa</taxon>
        <taxon>Arthropoda</taxon>
        <taxon>Chelicerata</taxon>
        <taxon>Arachnida</taxon>
        <taxon>Araneae</taxon>
        <taxon>Araneomorphae</taxon>
        <taxon>Entelegynae</taxon>
        <taxon>Araneoidea</taxon>
        <taxon>Linyphiidae</taxon>
        <taxon>Erigoninae</taxon>
        <taxon>Oedothorax</taxon>
    </lineage>
</organism>
<evidence type="ECO:0000256" key="7">
    <source>
        <dbReference type="ARBA" id="ARBA00022825"/>
    </source>
</evidence>
<feature type="domain" description="Peptidase S9 prolyl oligopeptidase catalytic" evidence="16">
    <location>
        <begin position="608"/>
        <end position="809"/>
    </location>
</feature>
<dbReference type="SUPFAM" id="SSF82171">
    <property type="entry name" value="DPP6 N-terminal domain-like"/>
    <property type="match status" value="1"/>
</dbReference>
<evidence type="ECO:0000256" key="13">
    <source>
        <dbReference type="ARBA" id="ARBA00072929"/>
    </source>
</evidence>
<feature type="domain" description="Dipeptidylpeptidase IV N-terminal" evidence="17">
    <location>
        <begin position="149"/>
        <end position="522"/>
    </location>
</feature>
<keyword evidence="3" id="KW-0031">Aminopeptidase</keyword>
<dbReference type="Proteomes" id="UP000827092">
    <property type="component" value="Unassembled WGS sequence"/>
</dbReference>
<dbReference type="PANTHER" id="PTHR11731:SF200">
    <property type="entry name" value="DIPEPTIDYL PEPTIDASE 10, ISOFORM B"/>
    <property type="match status" value="1"/>
</dbReference>
<evidence type="ECO:0000256" key="5">
    <source>
        <dbReference type="ARBA" id="ARBA00022692"/>
    </source>
</evidence>
<comment type="similarity">
    <text evidence="2">Belongs to the peptidase S9B family. DPPIV subfamily.</text>
</comment>
<evidence type="ECO:0000256" key="14">
    <source>
        <dbReference type="SAM" id="MobiDB-lite"/>
    </source>
</evidence>
<evidence type="ECO:0000256" key="6">
    <source>
        <dbReference type="ARBA" id="ARBA00022801"/>
    </source>
</evidence>
<keyword evidence="5 15" id="KW-0812">Transmembrane</keyword>
<name>A0AAV6VHT4_9ARAC</name>
<dbReference type="GO" id="GO:0008236">
    <property type="term" value="F:serine-type peptidase activity"/>
    <property type="evidence" value="ECO:0007669"/>
    <property type="project" value="UniProtKB-KW"/>
</dbReference>
<feature type="transmembrane region" description="Helical" evidence="15">
    <location>
        <begin position="43"/>
        <end position="64"/>
    </location>
</feature>
<dbReference type="GO" id="GO:0008239">
    <property type="term" value="F:dipeptidyl-peptidase activity"/>
    <property type="evidence" value="ECO:0007669"/>
    <property type="project" value="TreeGrafter"/>
</dbReference>
<proteinExistence type="inferred from homology"/>
<dbReference type="Pfam" id="PF00930">
    <property type="entry name" value="DPPIV_N"/>
    <property type="match status" value="1"/>
</dbReference>
<comment type="caution">
    <text evidence="18">The sequence shown here is derived from an EMBL/GenBank/DDBJ whole genome shotgun (WGS) entry which is preliminary data.</text>
</comment>
<evidence type="ECO:0000256" key="10">
    <source>
        <dbReference type="ARBA" id="ARBA00023136"/>
    </source>
</evidence>
<evidence type="ECO:0000259" key="17">
    <source>
        <dbReference type="Pfam" id="PF00930"/>
    </source>
</evidence>
<dbReference type="GO" id="GO:0006508">
    <property type="term" value="P:proteolysis"/>
    <property type="evidence" value="ECO:0007669"/>
    <property type="project" value="UniProtKB-KW"/>
</dbReference>
<evidence type="ECO:0000256" key="11">
    <source>
        <dbReference type="ARBA" id="ARBA00023180"/>
    </source>
</evidence>
<dbReference type="Gene3D" id="2.140.10.30">
    <property type="entry name" value="Dipeptidylpeptidase IV, N-terminal domain"/>
    <property type="match status" value="1"/>
</dbReference>
<dbReference type="FunFam" id="3.40.50.1820:FF:000003">
    <property type="entry name" value="Dipeptidyl peptidase 4"/>
    <property type="match status" value="1"/>
</dbReference>
<evidence type="ECO:0000256" key="8">
    <source>
        <dbReference type="ARBA" id="ARBA00022968"/>
    </source>
</evidence>
<keyword evidence="11" id="KW-0325">Glycoprotein</keyword>
<evidence type="ECO:0000313" key="19">
    <source>
        <dbReference type="Proteomes" id="UP000827092"/>
    </source>
</evidence>
<keyword evidence="10 15" id="KW-0472">Membrane</keyword>
<dbReference type="SUPFAM" id="SSF53474">
    <property type="entry name" value="alpha/beta-Hydrolases"/>
    <property type="match status" value="1"/>
</dbReference>
<dbReference type="GO" id="GO:0012505">
    <property type="term" value="C:endomembrane system"/>
    <property type="evidence" value="ECO:0007669"/>
    <property type="project" value="UniProtKB-SubCell"/>
</dbReference>
<dbReference type="InterPro" id="IPR029058">
    <property type="entry name" value="AB_hydrolase_fold"/>
</dbReference>
<keyword evidence="9 15" id="KW-1133">Transmembrane helix</keyword>
<keyword evidence="19" id="KW-1185">Reference proteome</keyword>
<dbReference type="EMBL" id="JAFNEN010000085">
    <property type="protein sequence ID" value="KAG8195527.1"/>
    <property type="molecule type" value="Genomic_DNA"/>
</dbReference>
<keyword evidence="7" id="KW-0720">Serine protease</keyword>
<keyword evidence="8" id="KW-0735">Signal-anchor</keyword>
<gene>
    <name evidence="18" type="ORF">JTE90_019516</name>
</gene>
<feature type="compositionally biased region" description="Polar residues" evidence="14">
    <location>
        <begin position="1"/>
        <end position="26"/>
    </location>
</feature>
<evidence type="ECO:0000313" key="18">
    <source>
        <dbReference type="EMBL" id="KAG8195527.1"/>
    </source>
</evidence>
<comment type="subcellular location">
    <subcellularLocation>
        <location evidence="12">Endomembrane system</location>
        <topology evidence="12">Single-pass membrane protein</topology>
    </subcellularLocation>
    <subcellularLocation>
        <location evidence="1">Membrane</location>
        <topology evidence="1">Single-pass type II membrane protein</topology>
    </subcellularLocation>
</comment>
<feature type="region of interest" description="Disordered" evidence="14">
    <location>
        <begin position="1"/>
        <end position="33"/>
    </location>
</feature>
<keyword evidence="6" id="KW-0378">Hydrolase</keyword>
<dbReference type="GO" id="GO:0005886">
    <property type="term" value="C:plasma membrane"/>
    <property type="evidence" value="ECO:0007669"/>
    <property type="project" value="TreeGrafter"/>
</dbReference>
<evidence type="ECO:0000256" key="1">
    <source>
        <dbReference type="ARBA" id="ARBA00004606"/>
    </source>
</evidence>
<evidence type="ECO:0000256" key="2">
    <source>
        <dbReference type="ARBA" id="ARBA00010036"/>
    </source>
</evidence>
<evidence type="ECO:0000256" key="15">
    <source>
        <dbReference type="SAM" id="Phobius"/>
    </source>
</evidence>
<dbReference type="GO" id="GO:0004177">
    <property type="term" value="F:aminopeptidase activity"/>
    <property type="evidence" value="ECO:0007669"/>
    <property type="project" value="UniProtKB-KW"/>
</dbReference>
<protein>
    <recommendedName>
        <fullName evidence="13">Venom dipeptidyl peptidase 4</fullName>
    </recommendedName>
</protein>
<evidence type="ECO:0000256" key="9">
    <source>
        <dbReference type="ARBA" id="ARBA00022989"/>
    </source>
</evidence>
<dbReference type="Pfam" id="PF00326">
    <property type="entry name" value="Peptidase_S9"/>
    <property type="match status" value="1"/>
</dbReference>
<dbReference type="PANTHER" id="PTHR11731">
    <property type="entry name" value="PROTEASE FAMILY S9B,C DIPEPTIDYL-PEPTIDASE IV-RELATED"/>
    <property type="match status" value="1"/>
</dbReference>
<reference evidence="18 19" key="1">
    <citation type="journal article" date="2022" name="Nat. Ecol. Evol.">
        <title>A masculinizing supergene underlies an exaggerated male reproductive morph in a spider.</title>
        <authorList>
            <person name="Hendrickx F."/>
            <person name="De Corte Z."/>
            <person name="Sonet G."/>
            <person name="Van Belleghem S.M."/>
            <person name="Kostlbacher S."/>
            <person name="Vangestel C."/>
        </authorList>
    </citation>
    <scope>NUCLEOTIDE SEQUENCE [LARGE SCALE GENOMIC DNA]</scope>
    <source>
        <strain evidence="18">W744_W776</strain>
    </source>
</reference>
<dbReference type="InterPro" id="IPR050278">
    <property type="entry name" value="Serine_Prot_S9B/DPPIV"/>
</dbReference>
<dbReference type="InterPro" id="IPR002469">
    <property type="entry name" value="Peptidase_S9B_N"/>
</dbReference>
<keyword evidence="4" id="KW-0645">Protease</keyword>
<accession>A0AAV6VHT4</accession>
<evidence type="ECO:0000256" key="4">
    <source>
        <dbReference type="ARBA" id="ARBA00022670"/>
    </source>
</evidence>
<dbReference type="AlphaFoldDB" id="A0AAV6VHT4"/>
<sequence>MTANNTKVDQRGGTPTQNNVVHQTPDPSELAAAGPDQKNWRGIGIALLVIVVVCALIVAAIVLLTPGDKNLNVNKTRISLEEVVKGHFSYRRFNGSWISDHEFVYQDAFGAIEIYDASNRTSPDQILMSNTTFLKILQRQYSISQFELSPDRQYLLLAHKYERIFRYTFKAAFLIYNISSEVLNPLIPDKPDQLLQYAAWGPTGNQLVYVLDNNVYYMPSVSSKPRQLTKTGVEGLIFNGIPDWVYEEEVLGTNNAIWWSEDGKKLSFVCFNDTDVGVLQYPHYGDPDVVSNVYPELKKLRYPKAGKTNPTFTIWIADLVTTREPAKIQPPKEYNDVEYYFTEVQWVGNEAVSVVWLKRAQNSTIISLCQENDSWLCKKNYLEDAHGHGWVDMSTPTIFSADRKRYFLRLPGLREDNNAGRFRHIAEVDVKTGTKTYLTNGKYDVVSILGHDLSKQTVYYISTLEGKSGERHVFGITDTTHATPKKITCLTCDLGPNCLYNDVSFSKNFTYHALNCLGPGIPRVELRTTQPNKIISVLDTNPELQALVNKRAMPIIKNMQVPIDGGYNANVRLFLPPVLREYEITKYPVLVDVYGGPGTQMVTEKFNVNWGSYLASRHNVIYVNIDGRGSGNQGDKILHELYRRLGTVEVFDQISVASYLKENLKYVDGKHMAIYGWSYGGFASALALADEDTVFSCGISVAPVTSWRYYDSVYTERYMQSPAADDNFINYEKSDVMKKASNFKGKKYLLIHGTADDNVHWQQSAMLAKALTQEGIVFRMQVYPDENHGLGHVKMHLHHTMDNFLETCYSENFRDETTFLPTASPETES</sequence>